<evidence type="ECO:0000313" key="3">
    <source>
        <dbReference type="Proteomes" id="UP000238634"/>
    </source>
</evidence>
<evidence type="ECO:0000256" key="1">
    <source>
        <dbReference type="SAM" id="Phobius"/>
    </source>
</evidence>
<name>A0A2T1DN39_9CYAN</name>
<protein>
    <submittedName>
        <fullName evidence="2">Uncharacterized protein</fullName>
    </submittedName>
</protein>
<proteinExistence type="predicted"/>
<keyword evidence="1" id="KW-1133">Transmembrane helix</keyword>
<gene>
    <name evidence="2" type="ORF">C7B65_00165</name>
</gene>
<dbReference type="EMBL" id="PVWG01000001">
    <property type="protein sequence ID" value="PSB21879.1"/>
    <property type="molecule type" value="Genomic_DNA"/>
</dbReference>
<comment type="caution">
    <text evidence="2">The sequence shown here is derived from an EMBL/GenBank/DDBJ whole genome shotgun (WGS) entry which is preliminary data.</text>
</comment>
<reference evidence="2 3" key="1">
    <citation type="submission" date="2018-02" db="EMBL/GenBank/DDBJ databases">
        <authorList>
            <person name="Cohen D.B."/>
            <person name="Kent A.D."/>
        </authorList>
    </citation>
    <scope>NUCLEOTIDE SEQUENCE [LARGE SCALE GENOMIC DNA]</scope>
    <source>
        <strain evidence="2 3">ULC007</strain>
    </source>
</reference>
<evidence type="ECO:0000313" key="2">
    <source>
        <dbReference type="EMBL" id="PSB21879.1"/>
    </source>
</evidence>
<keyword evidence="1" id="KW-0472">Membrane</keyword>
<accession>A0A2T1DN39</accession>
<dbReference type="AlphaFoldDB" id="A0A2T1DN39"/>
<organism evidence="2 3">
    <name type="scientific">Phormidesmis priestleyi ULC007</name>
    <dbReference type="NCBI Taxonomy" id="1920490"/>
    <lineage>
        <taxon>Bacteria</taxon>
        <taxon>Bacillati</taxon>
        <taxon>Cyanobacteriota</taxon>
        <taxon>Cyanophyceae</taxon>
        <taxon>Leptolyngbyales</taxon>
        <taxon>Leptolyngbyaceae</taxon>
        <taxon>Phormidesmis</taxon>
    </lineage>
</organism>
<dbReference type="OrthoDB" id="513338at2"/>
<dbReference type="RefSeq" id="WP_073068904.1">
    <property type="nucleotide sequence ID" value="NZ_MPPI01000001.1"/>
</dbReference>
<keyword evidence="3" id="KW-1185">Reference proteome</keyword>
<keyword evidence="1" id="KW-0812">Transmembrane</keyword>
<dbReference type="Proteomes" id="UP000238634">
    <property type="component" value="Unassembled WGS sequence"/>
</dbReference>
<feature type="transmembrane region" description="Helical" evidence="1">
    <location>
        <begin position="87"/>
        <end position="104"/>
    </location>
</feature>
<reference evidence="2 3" key="2">
    <citation type="submission" date="2018-03" db="EMBL/GenBank/DDBJ databases">
        <title>The ancient ancestry and fast evolution of plastids.</title>
        <authorList>
            <person name="Moore K.R."/>
            <person name="Magnabosco C."/>
            <person name="Momper L."/>
            <person name="Gold D.A."/>
            <person name="Bosak T."/>
            <person name="Fournier G.P."/>
        </authorList>
    </citation>
    <scope>NUCLEOTIDE SEQUENCE [LARGE SCALE GENOMIC DNA]</scope>
    <source>
        <strain evidence="2 3">ULC007</strain>
    </source>
</reference>
<sequence>MNADTFDRPSSPCPVCHHMSGLRSLKMVDGLLTCPYCRERLVVSVSGHYVRDPFALKQRVTGQMLRRQSRPLARILRDSGISRHSSLLAMVGSLFFLGFTIAAVNEVSHQRFPFQDKLEQIVNLNESAE</sequence>